<dbReference type="Proteomes" id="UP000653454">
    <property type="component" value="Unassembled WGS sequence"/>
</dbReference>
<dbReference type="EMBL" id="CAJHNJ030000032">
    <property type="protein sequence ID" value="CAG9126487.1"/>
    <property type="molecule type" value="Genomic_DNA"/>
</dbReference>
<feature type="compositionally biased region" description="Basic and acidic residues" evidence="1">
    <location>
        <begin position="58"/>
        <end position="77"/>
    </location>
</feature>
<sequence length="101" mass="10709">MGLRGGGGSGRGRPAGEPEVKADPEPTPAPRPPRPPPSTHIVRAKRTPSGPTTCRRPSKVEDPVKEAERALDLEKLIGRTSQSAHSEARAPDSHGMYRGNS</sequence>
<comment type="caution">
    <text evidence="2">The sequence shown here is derived from an EMBL/GenBank/DDBJ whole genome shotgun (WGS) entry which is preliminary data.</text>
</comment>
<feature type="compositionally biased region" description="Gly residues" evidence="1">
    <location>
        <begin position="1"/>
        <end position="13"/>
    </location>
</feature>
<feature type="compositionally biased region" description="Basic and acidic residues" evidence="1">
    <location>
        <begin position="14"/>
        <end position="24"/>
    </location>
</feature>
<organism evidence="2 3">
    <name type="scientific">Plutella xylostella</name>
    <name type="common">Diamondback moth</name>
    <name type="synonym">Plutella maculipennis</name>
    <dbReference type="NCBI Taxonomy" id="51655"/>
    <lineage>
        <taxon>Eukaryota</taxon>
        <taxon>Metazoa</taxon>
        <taxon>Ecdysozoa</taxon>
        <taxon>Arthropoda</taxon>
        <taxon>Hexapoda</taxon>
        <taxon>Insecta</taxon>
        <taxon>Pterygota</taxon>
        <taxon>Neoptera</taxon>
        <taxon>Endopterygota</taxon>
        <taxon>Lepidoptera</taxon>
        <taxon>Glossata</taxon>
        <taxon>Ditrysia</taxon>
        <taxon>Yponomeutoidea</taxon>
        <taxon>Plutellidae</taxon>
        <taxon>Plutella</taxon>
    </lineage>
</organism>
<protein>
    <submittedName>
        <fullName evidence="2">(diamondback moth) hypothetical protein</fullName>
    </submittedName>
</protein>
<reference evidence="2" key="1">
    <citation type="submission" date="2020-11" db="EMBL/GenBank/DDBJ databases">
        <authorList>
            <person name="Whiteford S."/>
        </authorList>
    </citation>
    <scope>NUCLEOTIDE SEQUENCE</scope>
</reference>
<name>A0A8S4FFC5_PLUXY</name>
<gene>
    <name evidence="2" type="ORF">PLXY2_LOCUS8683</name>
</gene>
<dbReference type="AlphaFoldDB" id="A0A8S4FFC5"/>
<accession>A0A8S4FFC5</accession>
<feature type="compositionally biased region" description="Pro residues" evidence="1">
    <location>
        <begin position="25"/>
        <end position="38"/>
    </location>
</feature>
<evidence type="ECO:0000313" key="3">
    <source>
        <dbReference type="Proteomes" id="UP000653454"/>
    </source>
</evidence>
<evidence type="ECO:0000313" key="2">
    <source>
        <dbReference type="EMBL" id="CAG9126487.1"/>
    </source>
</evidence>
<proteinExistence type="predicted"/>
<evidence type="ECO:0000256" key="1">
    <source>
        <dbReference type="SAM" id="MobiDB-lite"/>
    </source>
</evidence>
<feature type="region of interest" description="Disordered" evidence="1">
    <location>
        <begin position="1"/>
        <end position="101"/>
    </location>
</feature>
<keyword evidence="3" id="KW-1185">Reference proteome</keyword>